<protein>
    <submittedName>
        <fullName evidence="1">Amidase</fullName>
    </submittedName>
</protein>
<organism evidence="1 2">
    <name type="scientific">Taklimakanibacter albus</name>
    <dbReference type="NCBI Taxonomy" id="2800327"/>
    <lineage>
        <taxon>Bacteria</taxon>
        <taxon>Pseudomonadati</taxon>
        <taxon>Pseudomonadota</taxon>
        <taxon>Alphaproteobacteria</taxon>
        <taxon>Hyphomicrobiales</taxon>
        <taxon>Aestuariivirgaceae</taxon>
        <taxon>Taklimakanibacter</taxon>
    </lineage>
</organism>
<proteinExistence type="predicted"/>
<dbReference type="Proteomes" id="UP000616151">
    <property type="component" value="Unassembled WGS sequence"/>
</dbReference>
<evidence type="ECO:0000313" key="2">
    <source>
        <dbReference type="Proteomes" id="UP000616151"/>
    </source>
</evidence>
<accession>A0ACC5R4X6</accession>
<sequence length="472" mass="49778">MNDLLHTLSACAAVDGLRQGELSPGQLIAALEQRVEAVNPALNALPTTCFERARARAAALEKLPPGERGVLAGLPVPIKDSYEVEGVRTTWGSRAFADHIAARSDYCVEAIEAAGGVVYAKSNTPEFEAGANTFNDVFGATRNPWNIALSAAGSSGGAAAAVASGMAFIAQGSDFACSVRYPAAFCNIVGLRPSPGLVPQGPNALPFQVLSVIGPLARSVADVALGLDGFARFDRRDPLSRPVSPMGYRAAAMTAERPKRVAFSMDLGVARVARPVRATIEQAVGKLAAAGLAVAETHPDLSLADGAFRTLRAFQFAALRQEVLQTARDKLKPEVVWNIEQGLKLTAAEIALAEARRAQSRRDMLAFLDEHDFLIAPAAPVEAFPVTERFVREIDGETLETYLDWLLLGYAVTVCGCPAISIPCGLSENGLPVGLQIIGKPYGEAALLRVAAWCESVLAASLARPLEPRGAA</sequence>
<keyword evidence="2" id="KW-1185">Reference proteome</keyword>
<reference evidence="1" key="1">
    <citation type="submission" date="2021-01" db="EMBL/GenBank/DDBJ databases">
        <authorList>
            <person name="Sun Q."/>
        </authorList>
    </citation>
    <scope>NUCLEOTIDE SEQUENCE</scope>
    <source>
        <strain evidence="1">YIM B02566</strain>
    </source>
</reference>
<comment type="caution">
    <text evidence="1">The sequence shown here is derived from an EMBL/GenBank/DDBJ whole genome shotgun (WGS) entry which is preliminary data.</text>
</comment>
<evidence type="ECO:0000313" key="1">
    <source>
        <dbReference type="EMBL" id="MBK1867704.1"/>
    </source>
</evidence>
<name>A0ACC5R4X6_9HYPH</name>
<dbReference type="EMBL" id="JAENHL010000007">
    <property type="protein sequence ID" value="MBK1867704.1"/>
    <property type="molecule type" value="Genomic_DNA"/>
</dbReference>
<gene>
    <name evidence="1" type="ORF">JHL16_15200</name>
</gene>